<protein>
    <submittedName>
        <fullName evidence="3">Transposase</fullName>
    </submittedName>
</protein>
<feature type="domain" description="Integrase catalytic" evidence="2">
    <location>
        <begin position="1"/>
        <end position="49"/>
    </location>
</feature>
<name>A0ABT1VTB0_9PROT</name>
<organism evidence="3 4">
    <name type="scientific">Rhizosaccharibacter radicis</name>
    <dbReference type="NCBI Taxonomy" id="2782605"/>
    <lineage>
        <taxon>Bacteria</taxon>
        <taxon>Pseudomonadati</taxon>
        <taxon>Pseudomonadota</taxon>
        <taxon>Alphaproteobacteria</taxon>
        <taxon>Acetobacterales</taxon>
        <taxon>Acetobacteraceae</taxon>
        <taxon>Rhizosaccharibacter</taxon>
    </lineage>
</organism>
<evidence type="ECO:0000313" key="3">
    <source>
        <dbReference type="EMBL" id="MCQ8239575.1"/>
    </source>
</evidence>
<gene>
    <name evidence="3" type="ORF">NFI88_01805</name>
</gene>
<feature type="region of interest" description="Disordered" evidence="1">
    <location>
        <begin position="59"/>
        <end position="89"/>
    </location>
</feature>
<evidence type="ECO:0000313" key="4">
    <source>
        <dbReference type="Proteomes" id="UP001524547"/>
    </source>
</evidence>
<keyword evidence="4" id="KW-1185">Reference proteome</keyword>
<sequence length="89" mass="9974">MESSDGKFRDELLAREVCNTLAEARMLIERWRQHCNTQRPHAALGYRPPAREASMAPRPMLAHGAGPASAEPAMRGHSNRVMNIPKNVR</sequence>
<comment type="caution">
    <text evidence="3">The sequence shown here is derived from an EMBL/GenBank/DDBJ whole genome shotgun (WGS) entry which is preliminary data.</text>
</comment>
<dbReference type="Proteomes" id="UP001524547">
    <property type="component" value="Unassembled WGS sequence"/>
</dbReference>
<dbReference type="InterPro" id="IPR001584">
    <property type="entry name" value="Integrase_cat-core"/>
</dbReference>
<dbReference type="EMBL" id="JAMZEJ010000001">
    <property type="protein sequence ID" value="MCQ8239575.1"/>
    <property type="molecule type" value="Genomic_DNA"/>
</dbReference>
<evidence type="ECO:0000256" key="1">
    <source>
        <dbReference type="SAM" id="MobiDB-lite"/>
    </source>
</evidence>
<dbReference type="Pfam" id="PF13683">
    <property type="entry name" value="rve_3"/>
    <property type="match status" value="1"/>
</dbReference>
<evidence type="ECO:0000259" key="2">
    <source>
        <dbReference type="Pfam" id="PF13683"/>
    </source>
</evidence>
<reference evidence="3 4" key="1">
    <citation type="submission" date="2022-06" db="EMBL/GenBank/DDBJ databases">
        <title>Rhizosaccharibacter gen. nov. sp. nov. KSS12, endophytic bacteria isolated from sugarcane.</title>
        <authorList>
            <person name="Pitiwittayakul N."/>
        </authorList>
    </citation>
    <scope>NUCLEOTIDE SEQUENCE [LARGE SCALE GENOMIC DNA]</scope>
    <source>
        <strain evidence="3 4">KSS12</strain>
    </source>
</reference>
<proteinExistence type="predicted"/>
<accession>A0ABT1VTB0</accession>